<dbReference type="AlphaFoldDB" id="A0A1W2A728"/>
<organism evidence="1 2">
    <name type="scientific">Pedobacter nyackensis</name>
    <dbReference type="NCBI Taxonomy" id="475255"/>
    <lineage>
        <taxon>Bacteria</taxon>
        <taxon>Pseudomonadati</taxon>
        <taxon>Bacteroidota</taxon>
        <taxon>Sphingobacteriia</taxon>
        <taxon>Sphingobacteriales</taxon>
        <taxon>Sphingobacteriaceae</taxon>
        <taxon>Pedobacter</taxon>
    </lineage>
</organism>
<protein>
    <submittedName>
        <fullName evidence="1">Uncharacterized protein</fullName>
    </submittedName>
</protein>
<dbReference type="Proteomes" id="UP000192678">
    <property type="component" value="Unassembled WGS sequence"/>
</dbReference>
<sequence>MIMWRVYVLIFYSRPISRNLPKRALTSVNSPSIINYLNLKTFISSKNGFFNAS</sequence>
<gene>
    <name evidence="1" type="ORF">SAMN04488101_101284</name>
</gene>
<evidence type="ECO:0000313" key="1">
    <source>
        <dbReference type="EMBL" id="SMC56549.1"/>
    </source>
</evidence>
<proteinExistence type="predicted"/>
<keyword evidence="2" id="KW-1185">Reference proteome</keyword>
<dbReference type="EMBL" id="FWYB01000001">
    <property type="protein sequence ID" value="SMC56549.1"/>
    <property type="molecule type" value="Genomic_DNA"/>
</dbReference>
<reference evidence="1 2" key="1">
    <citation type="submission" date="2017-04" db="EMBL/GenBank/DDBJ databases">
        <authorList>
            <person name="Afonso C.L."/>
            <person name="Miller P.J."/>
            <person name="Scott M.A."/>
            <person name="Spackman E."/>
            <person name="Goraichik I."/>
            <person name="Dimitrov K.M."/>
            <person name="Suarez D.L."/>
            <person name="Swayne D.E."/>
        </authorList>
    </citation>
    <scope>NUCLEOTIDE SEQUENCE [LARGE SCALE GENOMIC DNA]</scope>
    <source>
        <strain evidence="1 2">DSM 19625</strain>
    </source>
</reference>
<accession>A0A1W2A728</accession>
<evidence type="ECO:0000313" key="2">
    <source>
        <dbReference type="Proteomes" id="UP000192678"/>
    </source>
</evidence>
<name>A0A1W2A728_9SPHI</name>